<proteinExistence type="predicted"/>
<reference evidence="2 3" key="1">
    <citation type="submission" date="2019-07" db="EMBL/GenBank/DDBJ databases">
        <title>Draft genome assembly of a fouling barnacle, Amphibalanus amphitrite (Darwin, 1854): The first reference genome for Thecostraca.</title>
        <authorList>
            <person name="Kim W."/>
        </authorList>
    </citation>
    <scope>NUCLEOTIDE SEQUENCE [LARGE SCALE GENOMIC DNA]</scope>
    <source>
        <strain evidence="2">SNU_AA5</strain>
        <tissue evidence="2">Soma without cirri and trophi</tissue>
    </source>
</reference>
<evidence type="ECO:0000313" key="3">
    <source>
        <dbReference type="Proteomes" id="UP000440578"/>
    </source>
</evidence>
<accession>A0A6A4VWX8</accession>
<dbReference type="OrthoDB" id="189220at2759"/>
<sequence>MRTIEEREDTASEADTAETPFPAAQPINYAQLLLEKRKRFRKTLSLPQIIGRPPDPGPLSMEGRLAPLRHKLSFKKDRAPSAVELKRFRRYNTVVWYRSPPVAENRDVKRVHSHHHL</sequence>
<dbReference type="EMBL" id="VIIS01001493">
    <property type="protein sequence ID" value="KAF0297379.1"/>
    <property type="molecule type" value="Genomic_DNA"/>
</dbReference>
<protein>
    <submittedName>
        <fullName evidence="2">Uncharacterized protein</fullName>
    </submittedName>
</protein>
<dbReference type="Proteomes" id="UP000440578">
    <property type="component" value="Unassembled WGS sequence"/>
</dbReference>
<evidence type="ECO:0000256" key="1">
    <source>
        <dbReference type="SAM" id="MobiDB-lite"/>
    </source>
</evidence>
<gene>
    <name evidence="2" type="ORF">FJT64_005156</name>
</gene>
<dbReference type="AlphaFoldDB" id="A0A6A4VWX8"/>
<name>A0A6A4VWX8_AMPAM</name>
<keyword evidence="3" id="KW-1185">Reference proteome</keyword>
<evidence type="ECO:0000313" key="2">
    <source>
        <dbReference type="EMBL" id="KAF0297379.1"/>
    </source>
</evidence>
<comment type="caution">
    <text evidence="2">The sequence shown here is derived from an EMBL/GenBank/DDBJ whole genome shotgun (WGS) entry which is preliminary data.</text>
</comment>
<organism evidence="2 3">
    <name type="scientific">Amphibalanus amphitrite</name>
    <name type="common">Striped barnacle</name>
    <name type="synonym">Balanus amphitrite</name>
    <dbReference type="NCBI Taxonomy" id="1232801"/>
    <lineage>
        <taxon>Eukaryota</taxon>
        <taxon>Metazoa</taxon>
        <taxon>Ecdysozoa</taxon>
        <taxon>Arthropoda</taxon>
        <taxon>Crustacea</taxon>
        <taxon>Multicrustacea</taxon>
        <taxon>Cirripedia</taxon>
        <taxon>Thoracica</taxon>
        <taxon>Thoracicalcarea</taxon>
        <taxon>Balanomorpha</taxon>
        <taxon>Balanoidea</taxon>
        <taxon>Balanidae</taxon>
        <taxon>Amphibalaninae</taxon>
        <taxon>Amphibalanus</taxon>
    </lineage>
</organism>
<feature type="region of interest" description="Disordered" evidence="1">
    <location>
        <begin position="1"/>
        <end position="22"/>
    </location>
</feature>
<feature type="compositionally biased region" description="Acidic residues" evidence="1">
    <location>
        <begin position="1"/>
        <end position="16"/>
    </location>
</feature>